<gene>
    <name evidence="2" type="ORF">PR048_029808</name>
</gene>
<keyword evidence="3" id="KW-1185">Reference proteome</keyword>
<evidence type="ECO:0000313" key="2">
    <source>
        <dbReference type="EMBL" id="KAJ8868292.1"/>
    </source>
</evidence>
<feature type="region of interest" description="Disordered" evidence="1">
    <location>
        <begin position="140"/>
        <end position="196"/>
    </location>
</feature>
<feature type="region of interest" description="Disordered" evidence="1">
    <location>
        <begin position="839"/>
        <end position="867"/>
    </location>
</feature>
<name>A0ABQ9G839_9NEOP</name>
<accession>A0ABQ9G839</accession>
<dbReference type="PANTHER" id="PTHR47018">
    <property type="entry name" value="CXC DOMAIN-CONTAINING PROTEIN-RELATED"/>
    <property type="match status" value="1"/>
</dbReference>
<dbReference type="Proteomes" id="UP001159363">
    <property type="component" value="Chromosome 13"/>
</dbReference>
<proteinExistence type="predicted"/>
<comment type="caution">
    <text evidence="2">The sequence shown here is derived from an EMBL/GenBank/DDBJ whole genome shotgun (WGS) entry which is preliminary data.</text>
</comment>
<evidence type="ECO:0000313" key="3">
    <source>
        <dbReference type="Proteomes" id="UP001159363"/>
    </source>
</evidence>
<reference evidence="2 3" key="1">
    <citation type="submission" date="2023-02" db="EMBL/GenBank/DDBJ databases">
        <title>LHISI_Scaffold_Assembly.</title>
        <authorList>
            <person name="Stuart O.P."/>
            <person name="Cleave R."/>
            <person name="Magrath M.J.L."/>
            <person name="Mikheyev A.S."/>
        </authorList>
    </citation>
    <scope>NUCLEOTIDE SEQUENCE [LARGE SCALE GENOMIC DNA]</scope>
    <source>
        <strain evidence="2">Daus_M_001</strain>
        <tissue evidence="2">Leg muscle</tissue>
    </source>
</reference>
<dbReference type="PANTHER" id="PTHR47018:SF4">
    <property type="match status" value="1"/>
</dbReference>
<dbReference type="EMBL" id="JARBHB010000014">
    <property type="protein sequence ID" value="KAJ8868292.1"/>
    <property type="molecule type" value="Genomic_DNA"/>
</dbReference>
<feature type="compositionally biased region" description="Basic and acidic residues" evidence="1">
    <location>
        <begin position="170"/>
        <end position="179"/>
    </location>
</feature>
<protein>
    <submittedName>
        <fullName evidence="2">Uncharacterized protein</fullName>
    </submittedName>
</protein>
<evidence type="ECO:0000256" key="1">
    <source>
        <dbReference type="SAM" id="MobiDB-lite"/>
    </source>
</evidence>
<organism evidence="2 3">
    <name type="scientific">Dryococelus australis</name>
    <dbReference type="NCBI Taxonomy" id="614101"/>
    <lineage>
        <taxon>Eukaryota</taxon>
        <taxon>Metazoa</taxon>
        <taxon>Ecdysozoa</taxon>
        <taxon>Arthropoda</taxon>
        <taxon>Hexapoda</taxon>
        <taxon>Insecta</taxon>
        <taxon>Pterygota</taxon>
        <taxon>Neoptera</taxon>
        <taxon>Polyneoptera</taxon>
        <taxon>Phasmatodea</taxon>
        <taxon>Verophasmatodea</taxon>
        <taxon>Anareolatae</taxon>
        <taxon>Phasmatidae</taxon>
        <taxon>Eurycanthinae</taxon>
        <taxon>Dryococelus</taxon>
    </lineage>
</organism>
<sequence>METASEHILYGYKHFASSFEDKIDVKHVYTEFQFAIGSQFIRHALDDSEPVADLQAAANEQTSEARVYTGLWSLAYRLAGSRCVTGPRSADHRTSRPTIQSITPPTYGRYSADVEIKGWCGGKSAENLLIKGSSWRRQQAAQEKVAQRRDCAGSGHPWSTLQPPKTWEGLTDKRNRSKEQPPTTSDVGQDLPSEVDGEDCTRQLYRGSLVNTGPQTPAETAASVACPTDTTLQFAMLMQMMQAQATQMQTQLQEVKCNAITGAGVVELKEDINANLCQVAAELFTIRQDVAEAREELELGKANCTAQACELWNSNATHQPEVAISNAQYTCRCNYLKFSGPGDTALNIITSSFQVVGRATGKFDEYAVLFGHTDSDMLRCFNISLTSTAYYWWEVTRNSITNFQKGNDGHGQHPRVQSYQVDYYEPYHIHQYSSQRNGQHAFQGQVLFRAKCKAEYRDRQESNNSSEEERQREERITELVAWGIRTTAIGERTPHTATWCIRHLTRKRCTILRKQAIGSNQDEAILIIRAESTRAYKCLRPPHSITTGNSLTQLVSAQLIIIRPFEVKLQVYTNYELVMPGTDGIVGRYDLTSLRVYHPSETMKHTRAQNSNKDDCERALHWHMDGINAHTKDWNGLTVHPGNSVQKNGRAEEPETRDVWQPPALALLQKESLLRTRYELLSSLNTKISEPRAAGLLFAVILHRHGPRGGITHAVYVRVERSSKYLYLNPATPNPARASYLQSAINKVNVLRTFCIALDFSNLRPASKTRISGRNRAYEVLAENLSKLQTLAELPSYIRLNRFKLNDLNICETFIAKSANWHKSCSSKFNDTEVRRAEEIKRKETSTEHPVGYDDGDDTPVRPKRNKTSIPSPDLCFFCDKLLGNGRYLHRVLAKSVDRKIRERVSKIGDSILAAKLAEGDMIAREQKYHHLYLVNLYNSCKDTSDTCDDNIYSVIRGIAISQTRGTKQSVRHQVDREPPLPLYFAMKIHAHTRKKEIVDMMHSLDLSISYARLLRISSSLCEVFVKRIEENKAALRMWMLGGPEITQLIAEFEKSNVTVSETLYMHHEQTPGFQNMFAQKVIALKDQIQEREIPFLEKLDRSNLFSELFIICNTRDLNLDEFFAYENQSYPPSLSVHGALRTGNKSALLQCFQNEISDAIFVSHVELEEENEFSFIDSTDDDQVHEHKTEKTEIECDAIFYYGPAVVHTWQPRLENTFGEYADFFKEHIKSDCAKLGPNELNCMGQVTRQNCLQCLQKTSPLDLLLGTLQCCPQKVQMCFQITLILTRFPVIAVHSIALKLGEDRFIAMRGISVHTHLKAGWDKLLYVVDSVLYTERSQDEGPDLLTPGSLILVTGAVIPLACFGKISHGTKQQMQQGSNSATNATNHKIVCSVRPFFFTFRLFRVPFAGSSMVGGRSVRQVKIPLGHLGIFLSAPPRKLEFRGHIVGCWLDFGGLDSFAIFAGKTGDARENPQTTAIVRNDSHGSPWWEITSVHVNPPLGKKVSWHREDDGCRWWGGGGGWLLATSRIVANQQSKEVRVETSGERGEDVESGRGEERGFTVALLDVGDGERGKKRCRQRENKPERKRIMFNVFSTCLNAMRIAAVRGSATGTLGRNEGTLSNLAICRFDCAAGCLKETFTHETMKRVSNVLI</sequence>